<reference evidence="3" key="2">
    <citation type="submission" date="2011-03" db="EMBL/GenBank/DDBJ databases">
        <title>Comparative genomics and transcriptomics of Neospora caninum and Toxoplasma gondii.</title>
        <authorList>
            <person name="Reid A.J."/>
            <person name="Sohal A."/>
            <person name="Harris D."/>
            <person name="Quail M."/>
            <person name="Sanders M."/>
            <person name="Berriman M."/>
            <person name="Wastling J.M."/>
            <person name="Pain A."/>
        </authorList>
    </citation>
    <scope>NUCLEOTIDE SEQUENCE</scope>
    <source>
        <strain evidence="3">Liverpool</strain>
    </source>
</reference>
<dbReference type="VEuPathDB" id="ToxoDB:NCLIV_025050"/>
<dbReference type="EMBL" id="FR823389">
    <property type="protein sequence ID" value="CBZ52716.1"/>
    <property type="molecule type" value="Genomic_DNA"/>
</dbReference>
<dbReference type="GO" id="GO:0000976">
    <property type="term" value="F:transcription cis-regulatory region binding"/>
    <property type="evidence" value="ECO:0007669"/>
    <property type="project" value="TreeGrafter"/>
</dbReference>
<feature type="compositionally biased region" description="Low complexity" evidence="1">
    <location>
        <begin position="95"/>
        <end position="112"/>
    </location>
</feature>
<name>F0VG72_NEOCL</name>
<feature type="compositionally biased region" description="Basic and acidic residues" evidence="1">
    <location>
        <begin position="1"/>
        <end position="13"/>
    </location>
</feature>
<feature type="region of interest" description="Disordered" evidence="1">
    <location>
        <begin position="95"/>
        <end position="152"/>
    </location>
</feature>
<feature type="compositionally biased region" description="Basic residues" evidence="1">
    <location>
        <begin position="127"/>
        <end position="136"/>
    </location>
</feature>
<evidence type="ECO:0000259" key="2">
    <source>
        <dbReference type="SMART" id="SM00449"/>
    </source>
</evidence>
<dbReference type="GO" id="GO:0048188">
    <property type="term" value="C:Set1C/COMPASS complex"/>
    <property type="evidence" value="ECO:0007669"/>
    <property type="project" value="InterPro"/>
</dbReference>
<evidence type="ECO:0000313" key="4">
    <source>
        <dbReference type="EMBL" id="CEL66696.1"/>
    </source>
</evidence>
<feature type="compositionally biased region" description="Basic and acidic residues" evidence="1">
    <location>
        <begin position="747"/>
        <end position="772"/>
    </location>
</feature>
<dbReference type="OMA" id="PLLCCEL"/>
<feature type="compositionally biased region" description="Basic and acidic residues" evidence="1">
    <location>
        <begin position="137"/>
        <end position="146"/>
    </location>
</feature>
<dbReference type="InterPro" id="IPR037353">
    <property type="entry name" value="ASH2"/>
</dbReference>
<keyword evidence="5" id="KW-1185">Reference proteome</keyword>
<reference evidence="4" key="4">
    <citation type="journal article" date="2015" name="PLoS ONE">
        <title>Comprehensive Evaluation of Toxoplasma gondii VEG and Neospora caninum LIV Genomes with Tachyzoite Stage Transcriptome and Proteome Defines Novel Transcript Features.</title>
        <authorList>
            <person name="Ramaprasad A."/>
            <person name="Mourier T."/>
            <person name="Naeem R."/>
            <person name="Malas T.B."/>
            <person name="Moussa E."/>
            <person name="Panigrahi A."/>
            <person name="Vermont S.J."/>
            <person name="Otto T.D."/>
            <person name="Wastling J."/>
            <person name="Pain A."/>
        </authorList>
    </citation>
    <scope>NUCLEOTIDE SEQUENCE</scope>
    <source>
        <strain evidence="4">Liverpool</strain>
    </source>
</reference>
<feature type="domain" description="SPRY" evidence="2">
    <location>
        <begin position="207"/>
        <end position="666"/>
    </location>
</feature>
<reference evidence="3" key="1">
    <citation type="submission" date="2011-02" db="EMBL/GenBank/DDBJ databases">
        <authorList>
            <person name="Aslett M."/>
        </authorList>
    </citation>
    <scope>NUCLEOTIDE SEQUENCE</scope>
    <source>
        <strain evidence="3">Liverpool</strain>
    </source>
</reference>
<dbReference type="eggNOG" id="KOG2626">
    <property type="taxonomic scope" value="Eukaryota"/>
</dbReference>
<dbReference type="OrthoDB" id="10266026at2759"/>
<feature type="region of interest" description="Disordered" evidence="1">
    <location>
        <begin position="1"/>
        <end position="50"/>
    </location>
</feature>
<feature type="compositionally biased region" description="Basic and acidic residues" evidence="1">
    <location>
        <begin position="495"/>
        <end position="508"/>
    </location>
</feature>
<feature type="compositionally biased region" description="Basic and acidic residues" evidence="1">
    <location>
        <begin position="325"/>
        <end position="334"/>
    </location>
</feature>
<feature type="compositionally biased region" description="Acidic residues" evidence="1">
    <location>
        <begin position="528"/>
        <end position="539"/>
    </location>
</feature>
<dbReference type="PANTHER" id="PTHR10598">
    <property type="entry name" value="SET1/ASH2 HISTONE METHYLTRANSFERASE COMPLEX SUBUNIT ASH2"/>
    <property type="match status" value="1"/>
</dbReference>
<feature type="region of interest" description="Disordered" evidence="1">
    <location>
        <begin position="232"/>
        <end position="339"/>
    </location>
</feature>
<dbReference type="Gene3D" id="2.60.120.920">
    <property type="match status" value="2"/>
</dbReference>
<sequence>MERGAKREGRGEDGADEERDGKRRRSATSSLSSRDHHAPPPSAAVHVPSKRLLLRQVQPTSRSFLQCTVAGESPETSAACVLPPFASSACVASPASASSVSSSPASSLSLAARRQHGGAGAGVPGRERRREKKRERGKGAKERLETDGDGSNLRAEARRLGLSLRNEFAEHTFDPRYSSNVRLSPDRLSATGNKNWGTSLARCCCRQGSWYFEVTIGTSPSLRVSSFSRETGSVAGAEGDEKEEEAHLSHPPGLRSKIEAFASSPAGGRDGPDDEDEQENSVPRERRKRERANGETEAPDRREAEEEEFSTQHAAKHSSRQKRKAEKDEKKAKAGGEPLAFPVAGWGPCRTLKNVREDHPESFLSDGVDSVAPCVRVGWGSRLSSFLAPIGANRFGYALSSFSPHTRPGCRDTADGAGFSPRGKSPLFVIQAGKRRALRRGFPLPASGDAHVSLLSREVKDGEGETERNAGCENEDAVARFRGGENARLPLSAERTTDGDRDTTRDRACTTACRSEGREKKRHRNASGEEEDRGNEETLEEGKATGSEEGQKKETAPSWEEVQDRLQEGDVVGCYIHLPGEEPPAILDDPRGLAQLWTFLQQGLLCDVTNDSTLPRAVPYPNSFISFSVNGLLFPRCFHDVCTAEFHPAVSLFNGASAALNLGPNFQFLSPAERRVFRPACEMGVSMYPLKVDLVKFWLLSSQSEIVVDQEYQCTYRRQRTLAEVDGDWDRARTFARMAATSGRLEFSTREERREEKTEARREEGKEEKKQTEVNGEQALATTVDVEIANDATRRHVADGLGRVTSHAETERQPREGNAGDRNASRAHADASRVSASIAPSSDDVSSPISLSFQSSNAASAPSSPSLASPPSTLSSPSGLLSS</sequence>
<gene>
    <name evidence="4" type="ORF">BN1204_025050</name>
    <name evidence="3" type="ORF">NCLIV_025050</name>
</gene>
<dbReference type="AlphaFoldDB" id="F0VG72"/>
<accession>F0VG72</accession>
<dbReference type="InParanoid" id="F0VG72"/>
<feature type="compositionally biased region" description="Basic and acidic residues" evidence="1">
    <location>
        <begin position="806"/>
        <end position="831"/>
    </location>
</feature>
<dbReference type="InterPro" id="IPR043136">
    <property type="entry name" value="B30.2/SPRY_sf"/>
</dbReference>
<proteinExistence type="predicted"/>
<dbReference type="InterPro" id="IPR003877">
    <property type="entry name" value="SPRY_dom"/>
</dbReference>
<organism evidence="3 5">
    <name type="scientific">Neospora caninum (strain Liverpool)</name>
    <dbReference type="NCBI Taxonomy" id="572307"/>
    <lineage>
        <taxon>Eukaryota</taxon>
        <taxon>Sar</taxon>
        <taxon>Alveolata</taxon>
        <taxon>Apicomplexa</taxon>
        <taxon>Conoidasida</taxon>
        <taxon>Coccidia</taxon>
        <taxon>Eucoccidiorida</taxon>
        <taxon>Eimeriorina</taxon>
        <taxon>Sarcocystidae</taxon>
        <taxon>Neospora</taxon>
    </lineage>
</organism>
<evidence type="ECO:0000256" key="1">
    <source>
        <dbReference type="SAM" id="MobiDB-lite"/>
    </source>
</evidence>
<feature type="compositionally biased region" description="Basic residues" evidence="1">
    <location>
        <begin position="314"/>
        <end position="324"/>
    </location>
</feature>
<evidence type="ECO:0000313" key="3">
    <source>
        <dbReference type="EMBL" id="CBZ52716.1"/>
    </source>
</evidence>
<dbReference type="PANTHER" id="PTHR10598:SF0">
    <property type="entry name" value="SET1_ASH2 HISTONE METHYLTRANSFERASE COMPLEX SUBUNIT ASH2"/>
    <property type="match status" value="1"/>
</dbReference>
<dbReference type="SMART" id="SM00449">
    <property type="entry name" value="SPRY"/>
    <property type="match status" value="1"/>
</dbReference>
<feature type="compositionally biased region" description="Low complexity" evidence="1">
    <location>
        <begin position="834"/>
        <end position="883"/>
    </location>
</feature>
<feature type="compositionally biased region" description="Basic and acidic residues" evidence="1">
    <location>
        <begin position="459"/>
        <end position="470"/>
    </location>
</feature>
<dbReference type="Proteomes" id="UP000007494">
    <property type="component" value="Chromosome VIIb"/>
</dbReference>
<feature type="region of interest" description="Disordered" evidence="1">
    <location>
        <begin position="459"/>
        <end position="562"/>
    </location>
</feature>
<feature type="region of interest" description="Disordered" evidence="1">
    <location>
        <begin position="745"/>
        <end position="883"/>
    </location>
</feature>
<dbReference type="EMBL" id="LN714482">
    <property type="protein sequence ID" value="CEL66696.1"/>
    <property type="molecule type" value="Genomic_DNA"/>
</dbReference>
<protein>
    <submittedName>
        <fullName evidence="3">SPRY domain-containing protein, related</fullName>
    </submittedName>
</protein>
<dbReference type="GeneID" id="13445036"/>
<evidence type="ECO:0000313" key="5">
    <source>
        <dbReference type="Proteomes" id="UP000007494"/>
    </source>
</evidence>
<reference evidence="5" key="3">
    <citation type="journal article" date="2012" name="PLoS Pathog.">
        <title>Comparative genomics of the apicomplexan parasites Toxoplasma gondii and Neospora caninum: Coccidia differing in host range and transmission strategy.</title>
        <authorList>
            <person name="Reid A.J."/>
            <person name="Vermont S.J."/>
            <person name="Cotton J.A."/>
            <person name="Harris D."/>
            <person name="Hill-Cawthorne G.A."/>
            <person name="Konen-Waisman S."/>
            <person name="Latham S.M."/>
            <person name="Mourier T."/>
            <person name="Norton R."/>
            <person name="Quail M.A."/>
            <person name="Sanders M."/>
            <person name="Shanmugam D."/>
            <person name="Sohal A."/>
            <person name="Wasmuth J.D."/>
            <person name="Brunk B."/>
            <person name="Grigg M.E."/>
            <person name="Howard J.C."/>
            <person name="Parkinson J."/>
            <person name="Roos D.S."/>
            <person name="Trees A.J."/>
            <person name="Berriman M."/>
            <person name="Pain A."/>
            <person name="Wastling J.M."/>
        </authorList>
    </citation>
    <scope>NUCLEOTIDE SEQUENCE [LARGE SCALE GENOMIC DNA]</scope>
    <source>
        <strain evidence="5">Liverpool</strain>
    </source>
</reference>
<feature type="compositionally biased region" description="Basic and acidic residues" evidence="1">
    <location>
        <begin position="291"/>
        <end position="304"/>
    </location>
</feature>
<dbReference type="RefSeq" id="XP_003882748.1">
    <property type="nucleotide sequence ID" value="XM_003882699.1"/>
</dbReference>